<evidence type="ECO:0000256" key="4">
    <source>
        <dbReference type="ARBA" id="ARBA00023136"/>
    </source>
</evidence>
<keyword evidence="2 5" id="KW-0812">Transmembrane</keyword>
<dbReference type="GO" id="GO:0016020">
    <property type="term" value="C:membrane"/>
    <property type="evidence" value="ECO:0007669"/>
    <property type="project" value="UniProtKB-SubCell"/>
</dbReference>
<protein>
    <recommendedName>
        <fullName evidence="6">MARVEL domain-containing protein</fullName>
    </recommendedName>
</protein>
<evidence type="ECO:0000313" key="8">
    <source>
        <dbReference type="Proteomes" id="UP001146120"/>
    </source>
</evidence>
<evidence type="ECO:0000313" key="7">
    <source>
        <dbReference type="EMBL" id="DBA03976.1"/>
    </source>
</evidence>
<comment type="caution">
    <text evidence="7">The sequence shown here is derived from an EMBL/GenBank/DDBJ whole genome shotgun (WGS) entry which is preliminary data.</text>
</comment>
<name>A0AAV2ZCD3_9STRA</name>
<reference evidence="7" key="1">
    <citation type="submission" date="2022-11" db="EMBL/GenBank/DDBJ databases">
        <authorList>
            <person name="Morgan W.R."/>
            <person name="Tartar A."/>
        </authorList>
    </citation>
    <scope>NUCLEOTIDE SEQUENCE</scope>
    <source>
        <strain evidence="7">ARSEF 373</strain>
    </source>
</reference>
<dbReference type="EMBL" id="DAKRPA010000013">
    <property type="protein sequence ID" value="DBA03976.1"/>
    <property type="molecule type" value="Genomic_DNA"/>
</dbReference>
<evidence type="ECO:0000259" key="6">
    <source>
        <dbReference type="Pfam" id="PF01284"/>
    </source>
</evidence>
<dbReference type="Pfam" id="PF01284">
    <property type="entry name" value="MARVEL"/>
    <property type="match status" value="1"/>
</dbReference>
<evidence type="ECO:0000256" key="3">
    <source>
        <dbReference type="ARBA" id="ARBA00022989"/>
    </source>
</evidence>
<feature type="transmembrane region" description="Helical" evidence="5">
    <location>
        <begin position="94"/>
        <end position="114"/>
    </location>
</feature>
<dbReference type="InterPro" id="IPR052649">
    <property type="entry name" value="NCE102-like"/>
</dbReference>
<dbReference type="AlphaFoldDB" id="A0AAV2ZCD3"/>
<keyword evidence="8" id="KW-1185">Reference proteome</keyword>
<dbReference type="Proteomes" id="UP001146120">
    <property type="component" value="Unassembled WGS sequence"/>
</dbReference>
<dbReference type="PANTHER" id="PTHR28165">
    <property type="entry name" value="NON-CLASSICAL EXPORT PROTEIN 2-RELATED"/>
    <property type="match status" value="1"/>
</dbReference>
<reference evidence="7" key="2">
    <citation type="journal article" date="2023" name="Microbiol Resour">
        <title>Decontamination and Annotation of the Draft Genome Sequence of the Oomycete Lagenidium giganteum ARSEF 373.</title>
        <authorList>
            <person name="Morgan W.R."/>
            <person name="Tartar A."/>
        </authorList>
    </citation>
    <scope>NUCLEOTIDE SEQUENCE</scope>
    <source>
        <strain evidence="7">ARSEF 373</strain>
    </source>
</reference>
<proteinExistence type="predicted"/>
<keyword evidence="3 5" id="KW-1133">Transmembrane helix</keyword>
<feature type="transmembrane region" description="Helical" evidence="5">
    <location>
        <begin position="134"/>
        <end position="158"/>
    </location>
</feature>
<sequence length="209" mass="22967">MRGLLQPHHDKHVQLVLRVVQTLCALIAMALFCASFKGNDVIYNQNGERVVISVYWGGPTVTFGLLVTFASFVFGLIWILIVHVKDAVRPPPEFSIIVDAILAVLLLSAGAAMAASDYTRYCDVFPQSVSCSRLQAGVVFCFLAFVANLALMTWTAYLMMEKKKQSRSCDPSSMTFAMATENQQSSLNMDSSALSFHEHPATPSAQTQH</sequence>
<organism evidence="7 8">
    <name type="scientific">Lagenidium giganteum</name>
    <dbReference type="NCBI Taxonomy" id="4803"/>
    <lineage>
        <taxon>Eukaryota</taxon>
        <taxon>Sar</taxon>
        <taxon>Stramenopiles</taxon>
        <taxon>Oomycota</taxon>
        <taxon>Peronosporomycetes</taxon>
        <taxon>Pythiales</taxon>
        <taxon>Pythiaceae</taxon>
    </lineage>
</organism>
<keyword evidence="4 5" id="KW-0472">Membrane</keyword>
<dbReference type="PANTHER" id="PTHR28165:SF1">
    <property type="entry name" value="NON-CLASSICAL EXPORT PROTEIN 2-RELATED"/>
    <property type="match status" value="1"/>
</dbReference>
<evidence type="ECO:0000256" key="1">
    <source>
        <dbReference type="ARBA" id="ARBA00004141"/>
    </source>
</evidence>
<feature type="domain" description="MARVEL" evidence="6">
    <location>
        <begin position="14"/>
        <end position="151"/>
    </location>
</feature>
<gene>
    <name evidence="7" type="ORF">N0F65_010629</name>
</gene>
<dbReference type="InterPro" id="IPR008253">
    <property type="entry name" value="Marvel"/>
</dbReference>
<feature type="transmembrane region" description="Helical" evidence="5">
    <location>
        <begin position="15"/>
        <end position="36"/>
    </location>
</feature>
<evidence type="ECO:0000256" key="2">
    <source>
        <dbReference type="ARBA" id="ARBA00022692"/>
    </source>
</evidence>
<feature type="transmembrane region" description="Helical" evidence="5">
    <location>
        <begin position="56"/>
        <end position="82"/>
    </location>
</feature>
<comment type="subcellular location">
    <subcellularLocation>
        <location evidence="1">Membrane</location>
        <topology evidence="1">Multi-pass membrane protein</topology>
    </subcellularLocation>
</comment>
<evidence type="ECO:0000256" key="5">
    <source>
        <dbReference type="SAM" id="Phobius"/>
    </source>
</evidence>
<accession>A0AAV2ZCD3</accession>